<evidence type="ECO:0000259" key="1">
    <source>
        <dbReference type="PROSITE" id="PS51208"/>
    </source>
</evidence>
<dbReference type="SUPFAM" id="SSF103515">
    <property type="entry name" value="Autotransporter"/>
    <property type="match status" value="1"/>
</dbReference>
<sequence length="1321" mass="137624">MTSPLLDKPKAWYFNEPSQDAAINSMAKAQNIYFASGTASRNVADIQQLLVNGADLSGYYINASKNGSATISLANNAKVDWLEAGGASTNTRVIVDHSTLNGASEMVDYDRKTITPYSKKYANGYAIYLSVSDNGNSEVDIQNGSVIGGRILAGGAGTHDITVQDSQIQAGSILLYNTSNNNNITLENSSVDTRGAVAATANAIEITNLIKADKTQTITADNSQLTGSVVIASSGSSNTLSLQNSTVNKTTQVDGNALSLVNGKMTQLIVDNSQIGGHALLSGSDSITGTLIDSQIDGNVIANNAAKIALDITRSVLNGNINADTGTVALHLTDSSLYGDVNLNGDNITGADVWLDNTRLAGHLYGSGEASSLHLANTPAFNGTQFSNFSTLTMAGDTLINGGFTNANVGNALVVKGHTVTAPVKLSSGNLTFESTKLIADTLALSSGASLALNQRSQLQTNSSQLFNAAASSTLPEGYNDTGARISFKDSTLILTDDAYQLEYVKGVSSLLDSAKGNTLVMLGTLQNAANVAGTANVTDAATTGAVLANTQVMASKNQLFIGGAENSISSNAITVRNGFGASQLMFEGEGAPSVSIGGDQTLTLTGAAGALIDVAGAPDTPVAMTVENGTLNLGMTAMPNVKSHLTGTVTVAPEGTMNIVAGDHTITSGSAGAGIINSGRVSVQQQATLHADMTLQEQSHLVVNGTLLASQLSASEASQITVGDLTSAGTLSATRLDLQGARMFIDPAWTQEGTIADASRVVSGGTEINGRVTVGQNALLVLGDSNAASAEARFAESGLTWGMNDITAAVAIQAPQYLNATQGGLRVDGSLTGSAGNYDADYNKADFADHSLLMVSSKEISHGQAALNATQGSLNVANNAMLYVADAKANQTYTIAKGFSDVTIAGNGWNQQNLQLNKLLTATTQAEEGEVRVTTKARTAQEVMPGIVTPHALNALIASGDNDRSARQAGQRYLSVAIDTPEIGAKQVVNAVNSAAQMATAGGVQHNTWAVGNAAVDAVLERNAVADPELAGSTSDAGVWVNVLYGNPRSSDLRASGERYGQSTDFYGLILGADKTWESDVGTLRSGAAFHAGNGDSDSRGDFSATHNDFDFWGVSLYQNWQQANWNVTGDMSLTQTSSDVTQKQPGWIEAGDKLHADVDGRLFSAGLRGEYLIENRIVDVIPHVGIRFNQLTTKAFDTKNNQHDALFHTDKGTQNIWQFPVGVKLAKTFALDSGWNLRTQADVALVTVAGDRDSENRLHTVGIRSSDIISAEVMDETAFNGQLGVKVQKGNMAFGLGYNVNASQHNTDQTVSATWSLAF</sequence>
<dbReference type="InterPro" id="IPR036709">
    <property type="entry name" value="Autotransporte_beta_dom_sf"/>
</dbReference>
<dbReference type="InterPro" id="IPR005546">
    <property type="entry name" value="Autotransporte_beta"/>
</dbReference>
<dbReference type="RefSeq" id="WP_319786184.1">
    <property type="nucleotide sequence ID" value="NZ_JAWXRD010000030.1"/>
</dbReference>
<keyword evidence="3" id="KW-1185">Reference proteome</keyword>
<organism evidence="2 3">
    <name type="scientific">Scandinavium lactucae</name>
    <dbReference type="NCBI Taxonomy" id="3095028"/>
    <lineage>
        <taxon>Bacteria</taxon>
        <taxon>Pseudomonadati</taxon>
        <taxon>Pseudomonadota</taxon>
        <taxon>Gammaproteobacteria</taxon>
        <taxon>Enterobacterales</taxon>
        <taxon>Enterobacteriaceae</taxon>
        <taxon>Scandinavium</taxon>
    </lineage>
</organism>
<reference evidence="2 3" key="1">
    <citation type="submission" date="2023-11" db="EMBL/GenBank/DDBJ databases">
        <title>Scandinavium wanjuensis sp. nov., isolated from lettuce South Korea.</title>
        <authorList>
            <person name="Park J."/>
            <person name="Park S."/>
            <person name="Oh K.K."/>
            <person name="Cho G.S."/>
            <person name="Franz C.M.A.P."/>
        </authorList>
    </citation>
    <scope>NUCLEOTIDE SEQUENCE [LARGE SCALE GENOMIC DNA]</scope>
    <source>
        <strain evidence="2 3">V105_6</strain>
    </source>
</reference>
<evidence type="ECO:0000313" key="2">
    <source>
        <dbReference type="EMBL" id="MDX6040965.1"/>
    </source>
</evidence>
<dbReference type="SMART" id="SM00869">
    <property type="entry name" value="Autotransporter"/>
    <property type="match status" value="1"/>
</dbReference>
<accession>A0ABU4QUM2</accession>
<dbReference type="Gene3D" id="2.40.128.130">
    <property type="entry name" value="Autotransporter beta-domain"/>
    <property type="match status" value="1"/>
</dbReference>
<dbReference type="Proteomes" id="UP001275664">
    <property type="component" value="Unassembled WGS sequence"/>
</dbReference>
<evidence type="ECO:0000313" key="3">
    <source>
        <dbReference type="Proteomes" id="UP001275664"/>
    </source>
</evidence>
<dbReference type="PROSITE" id="PS51208">
    <property type="entry name" value="AUTOTRANSPORTER"/>
    <property type="match status" value="1"/>
</dbReference>
<proteinExistence type="predicted"/>
<feature type="domain" description="Autotransporter" evidence="1">
    <location>
        <begin position="1033"/>
        <end position="1321"/>
    </location>
</feature>
<dbReference type="EMBL" id="JAWXRD010000030">
    <property type="protein sequence ID" value="MDX6040965.1"/>
    <property type="molecule type" value="Genomic_DNA"/>
</dbReference>
<name>A0ABU4QUM2_9ENTR</name>
<gene>
    <name evidence="2" type="ORF">SIK69_12290</name>
</gene>
<protein>
    <submittedName>
        <fullName evidence="2">Autotransporter outer membrane beta-barrel domain-containing protein</fullName>
    </submittedName>
</protein>
<comment type="caution">
    <text evidence="2">The sequence shown here is derived from an EMBL/GenBank/DDBJ whole genome shotgun (WGS) entry which is preliminary data.</text>
</comment>